<dbReference type="InterPro" id="IPR025512">
    <property type="entry name" value="DUF4399"/>
</dbReference>
<evidence type="ECO:0000256" key="1">
    <source>
        <dbReference type="SAM" id="MobiDB-lite"/>
    </source>
</evidence>
<evidence type="ECO:0000313" key="4">
    <source>
        <dbReference type="Proteomes" id="UP000092695"/>
    </source>
</evidence>
<dbReference type="Pfam" id="PF14347">
    <property type="entry name" value="DUF4399"/>
    <property type="match status" value="1"/>
</dbReference>
<accession>A0A193LKG0</accession>
<feature type="compositionally biased region" description="Low complexity" evidence="1">
    <location>
        <begin position="18"/>
        <end position="32"/>
    </location>
</feature>
<reference evidence="3 4" key="1">
    <citation type="submission" date="2016-06" db="EMBL/GenBank/DDBJ databases">
        <title>Complete genome sequence of a deep-branching marine Gamma Proteobacterium Woeseia oceani type strain XK5.</title>
        <authorList>
            <person name="Mu D."/>
            <person name="Du Z."/>
        </authorList>
    </citation>
    <scope>NUCLEOTIDE SEQUENCE [LARGE SCALE GENOMIC DNA]</scope>
    <source>
        <strain evidence="3 4">XK5</strain>
    </source>
</reference>
<dbReference type="EMBL" id="CP016268">
    <property type="protein sequence ID" value="ANO52926.1"/>
    <property type="molecule type" value="Genomic_DNA"/>
</dbReference>
<feature type="domain" description="DUF4399" evidence="2">
    <location>
        <begin position="58"/>
        <end position="148"/>
    </location>
</feature>
<protein>
    <submittedName>
        <fullName evidence="3">Rod shape-determining protein RodA</fullName>
    </submittedName>
</protein>
<dbReference type="AlphaFoldDB" id="A0A193LKG0"/>
<gene>
    <name evidence="3" type="ORF">BA177_02300</name>
</gene>
<keyword evidence="4" id="KW-1185">Reference proteome</keyword>
<proteinExistence type="predicted"/>
<evidence type="ECO:0000313" key="3">
    <source>
        <dbReference type="EMBL" id="ANO52926.1"/>
    </source>
</evidence>
<dbReference type="OrthoDB" id="531568at2"/>
<organism evidence="3 4">
    <name type="scientific">Woeseia oceani</name>
    <dbReference type="NCBI Taxonomy" id="1548547"/>
    <lineage>
        <taxon>Bacteria</taxon>
        <taxon>Pseudomonadati</taxon>
        <taxon>Pseudomonadota</taxon>
        <taxon>Gammaproteobacteria</taxon>
        <taxon>Woeseiales</taxon>
        <taxon>Woeseiaceae</taxon>
        <taxon>Woeseia</taxon>
    </lineage>
</organism>
<sequence>MTALGACGNNDKGQTQEAAPAASSTAPTALPRSTAPQAARLYFIEPTDGATVTSPVRIEFGLDGMDVVPAGTEAPMSGHHHVIIDAELPAFDQPIPADEHHVHFGDGRTVTDLPLAPGEHTLQLLLGDHLHIPHQPPVSSEVITITVE</sequence>
<dbReference type="KEGG" id="woc:BA177_02300"/>
<dbReference type="Proteomes" id="UP000092695">
    <property type="component" value="Chromosome"/>
</dbReference>
<feature type="region of interest" description="Disordered" evidence="1">
    <location>
        <begin position="1"/>
        <end position="32"/>
    </location>
</feature>
<name>A0A193LKG0_9GAMM</name>
<evidence type="ECO:0000259" key="2">
    <source>
        <dbReference type="Pfam" id="PF14347"/>
    </source>
</evidence>
<dbReference type="STRING" id="1548547.BA177_02300"/>